<sequence length="523" mass="58972">MSAWGSLYVFASILCCIVVRAQQAAQLCDQPELQNGEFRYWYSFPLSTFRAIEYNCYEHYVPLNKTNDNDTYGVARCTENGWDPRAKCLGKPCLEALAVENARIIEEKYNYRDGENVKYVCNTGYRMAGNGEAQCLNGQWMDIPTCISTFCGPAPTVGNASAHSQKDIYQSSEKVVYECDGGFVFHKSNEALCKNGQWIEIPECGKEGESCGPPPAVQFGDLLSETQAVNPHGTALSYKCHHLFKLEGTGQVTCRNGKWVDPPVCLEPCIVLDEHMKANNISLKWVEVNTLSARHGDWIGFRCLDGYGISDEALLRVQCIKGTIDYPTCTLELCIILEQHMKANNIKLKWLDLNSLVAHRWVEFKCLDGYKIFKGKQLRVQCINGAIIYPNCTKVGQGESCGKPPEVYYGETLEQQMKSHDHGSVMTYQCPDYYILQGNVKVTCWEGRWEEPPVCMEPCTIAAKDMEENNIRLMWKDSSKLYSTHGDTIEFTCLDGYRISDSKSMRTKCNRGVVSYPNCTKQG</sequence>
<dbReference type="PANTHER" id="PTHR45785:SF17">
    <property type="entry name" value="COAGULATION FACTOR XIII B CHAIN"/>
    <property type="match status" value="1"/>
</dbReference>
<keyword evidence="1 4" id="KW-0768">Sushi</keyword>
<dbReference type="Proteomes" id="UP000008143">
    <property type="component" value="Chromosome 8"/>
</dbReference>
<accession>A0A8J0T5U4</accession>
<feature type="domain" description="Sushi" evidence="6">
    <location>
        <begin position="209"/>
        <end position="267"/>
    </location>
</feature>
<dbReference type="Pfam" id="PF00084">
    <property type="entry name" value="Sushi"/>
    <property type="match status" value="4"/>
</dbReference>
<feature type="domain" description="Sushi" evidence="6">
    <location>
        <begin position="399"/>
        <end position="457"/>
    </location>
</feature>
<keyword evidence="7" id="KW-1185">Reference proteome</keyword>
<dbReference type="Gene3D" id="2.10.70.10">
    <property type="entry name" value="Complement Module, domain 1"/>
    <property type="match status" value="8"/>
</dbReference>
<dbReference type="SUPFAM" id="SSF57535">
    <property type="entry name" value="Complement control module/SCR domain"/>
    <property type="match status" value="7"/>
</dbReference>
<feature type="domain" description="Sushi" evidence="6">
    <location>
        <begin position="149"/>
        <end position="206"/>
    </location>
</feature>
<dbReference type="GeneID" id="100496324"/>
<feature type="domain" description="Sushi" evidence="6">
    <location>
        <begin position="91"/>
        <end position="148"/>
    </location>
</feature>
<evidence type="ECO:0000256" key="4">
    <source>
        <dbReference type="PROSITE-ProRule" id="PRU00302"/>
    </source>
</evidence>
<dbReference type="InterPro" id="IPR035976">
    <property type="entry name" value="Sushi/SCR/CCP_sf"/>
</dbReference>
<proteinExistence type="predicted"/>
<evidence type="ECO:0000256" key="3">
    <source>
        <dbReference type="ARBA" id="ARBA00023157"/>
    </source>
</evidence>
<name>A0A8J0T5U4_XENTR</name>
<evidence type="ECO:0000256" key="2">
    <source>
        <dbReference type="ARBA" id="ARBA00022729"/>
    </source>
</evidence>
<keyword evidence="3 4" id="KW-1015">Disulfide bond</keyword>
<feature type="signal peptide" evidence="5">
    <location>
        <begin position="1"/>
        <end position="21"/>
    </location>
</feature>
<dbReference type="CDD" id="cd00033">
    <property type="entry name" value="CCP"/>
    <property type="match status" value="4"/>
</dbReference>
<feature type="disulfide bond" evidence="4">
    <location>
        <begin position="211"/>
        <end position="254"/>
    </location>
</feature>
<dbReference type="SMART" id="SM00032">
    <property type="entry name" value="CCP"/>
    <property type="match status" value="6"/>
</dbReference>
<dbReference type="InterPro" id="IPR000436">
    <property type="entry name" value="Sushi_SCR_CCP_dom"/>
</dbReference>
<dbReference type="OMA" id="TCKRGHR"/>
<dbReference type="RefSeq" id="XP_017952472.1">
    <property type="nucleotide sequence ID" value="XM_018096983.2"/>
</dbReference>
<dbReference type="Xenbase" id="XB-GENE-29083119">
    <property type="gene designation" value="cfhr4"/>
</dbReference>
<dbReference type="KEGG" id="xtr:100496324"/>
<feature type="disulfide bond" evidence="4">
    <location>
        <begin position="401"/>
        <end position="444"/>
    </location>
</feature>
<evidence type="ECO:0000256" key="1">
    <source>
        <dbReference type="ARBA" id="ARBA00022659"/>
    </source>
</evidence>
<dbReference type="PANTHER" id="PTHR45785">
    <property type="entry name" value="COMPLEMENT FACTOR H-RELATED"/>
    <property type="match status" value="1"/>
</dbReference>
<keyword evidence="2 5" id="KW-0732">Signal</keyword>
<feature type="chain" id="PRO_5035158860" evidence="5">
    <location>
        <begin position="22"/>
        <end position="523"/>
    </location>
</feature>
<evidence type="ECO:0000259" key="6">
    <source>
        <dbReference type="PROSITE" id="PS50923"/>
    </source>
</evidence>
<dbReference type="FunFam" id="2.10.70.10:FF:000060">
    <property type="entry name" value="Complement inhibitory factor H"/>
    <property type="match status" value="1"/>
</dbReference>
<dbReference type="PROSITE" id="PS50923">
    <property type="entry name" value="SUSHI"/>
    <property type="match status" value="4"/>
</dbReference>
<dbReference type="AGR" id="Xenbase:XB-GENE-29083119"/>
<evidence type="ECO:0000313" key="9">
    <source>
        <dbReference type="Xenbase" id="XB-GENE-29083119"/>
    </source>
</evidence>
<organism evidence="7 8">
    <name type="scientific">Xenopus tropicalis</name>
    <name type="common">Western clawed frog</name>
    <name type="synonym">Silurana tropicalis</name>
    <dbReference type="NCBI Taxonomy" id="8364"/>
    <lineage>
        <taxon>Eukaryota</taxon>
        <taxon>Metazoa</taxon>
        <taxon>Chordata</taxon>
        <taxon>Craniata</taxon>
        <taxon>Vertebrata</taxon>
        <taxon>Euteleostomi</taxon>
        <taxon>Amphibia</taxon>
        <taxon>Batrachia</taxon>
        <taxon>Anura</taxon>
        <taxon>Pipoidea</taxon>
        <taxon>Pipidae</taxon>
        <taxon>Xenopodinae</taxon>
        <taxon>Xenopus</taxon>
        <taxon>Silurana</taxon>
    </lineage>
</organism>
<comment type="caution">
    <text evidence="4">Lacks conserved residue(s) required for the propagation of feature annotation.</text>
</comment>
<evidence type="ECO:0000256" key="5">
    <source>
        <dbReference type="SAM" id="SignalP"/>
    </source>
</evidence>
<gene>
    <name evidence="9" type="primary">cfhr4</name>
    <name evidence="8" type="synonym">LOC100496324</name>
</gene>
<evidence type="ECO:0000313" key="8">
    <source>
        <dbReference type="RefSeq" id="XP_017952472.1"/>
    </source>
</evidence>
<dbReference type="OrthoDB" id="10051774at2759"/>
<reference evidence="8" key="1">
    <citation type="submission" date="2025-08" db="UniProtKB">
        <authorList>
            <consortium name="RefSeq"/>
        </authorList>
    </citation>
    <scope>IDENTIFICATION</scope>
    <source>
        <strain evidence="8">Nigerian</strain>
        <tissue evidence="8">Liver and blood</tissue>
    </source>
</reference>
<dbReference type="InterPro" id="IPR051503">
    <property type="entry name" value="ComplSys_Reg/VirEntry_Med"/>
</dbReference>
<dbReference type="CTD" id="10877"/>
<protein>
    <submittedName>
        <fullName evidence="8">Complement factor H-related protein 1</fullName>
    </submittedName>
</protein>
<dbReference type="AlphaFoldDB" id="A0A8J0T5U4"/>
<evidence type="ECO:0000313" key="7">
    <source>
        <dbReference type="Proteomes" id="UP000008143"/>
    </source>
</evidence>